<evidence type="ECO:0000256" key="1">
    <source>
        <dbReference type="SAM" id="Coils"/>
    </source>
</evidence>
<evidence type="ECO:0000313" key="3">
    <source>
        <dbReference type="EMBL" id="KAF1022861.1"/>
    </source>
</evidence>
<feature type="chain" id="PRO_5032706563" evidence="2">
    <location>
        <begin position="36"/>
        <end position="213"/>
    </location>
</feature>
<feature type="signal peptide" evidence="2">
    <location>
        <begin position="1"/>
        <end position="35"/>
    </location>
</feature>
<evidence type="ECO:0000256" key="2">
    <source>
        <dbReference type="SAM" id="SignalP"/>
    </source>
</evidence>
<gene>
    <name evidence="3" type="ORF">GAK29_03075</name>
</gene>
<evidence type="ECO:0000313" key="4">
    <source>
        <dbReference type="Proteomes" id="UP000490535"/>
    </source>
</evidence>
<reference evidence="4" key="1">
    <citation type="journal article" date="2020" name="MBio">
        <title>Horizontal gene transfer to a defensive symbiont with a reduced genome amongst a multipartite beetle microbiome.</title>
        <authorList>
            <person name="Waterworth S.C."/>
            <person name="Florez L.V."/>
            <person name="Rees E.R."/>
            <person name="Hertweck C."/>
            <person name="Kaltenpoth M."/>
            <person name="Kwan J.C."/>
        </authorList>
    </citation>
    <scope>NUCLEOTIDE SEQUENCE [LARGE SCALE GENOMIC DNA]</scope>
</reference>
<organism evidence="3 4">
    <name type="scientific">Acinetobacter bereziniae</name>
    <name type="common">Acinetobacter genomosp. 10</name>
    <dbReference type="NCBI Taxonomy" id="106648"/>
    <lineage>
        <taxon>Bacteria</taxon>
        <taxon>Pseudomonadati</taxon>
        <taxon>Pseudomonadota</taxon>
        <taxon>Gammaproteobacteria</taxon>
        <taxon>Moraxellales</taxon>
        <taxon>Moraxellaceae</taxon>
        <taxon>Acinetobacter</taxon>
    </lineage>
</organism>
<dbReference type="EMBL" id="WNDP01000085">
    <property type="protein sequence ID" value="KAF1022861.1"/>
    <property type="molecule type" value="Genomic_DNA"/>
</dbReference>
<keyword evidence="1" id="KW-0175">Coiled coil</keyword>
<sequence>MDRIIYYQNTGLKTKKIFSLTLSISLTICSVLAYADAPQPRAAWYRYYDKNGVANISTSVTPAHIKNGYEALDRNMQVIKRNHAYNVEKDLQQSTSRASEVRKLEQDARLKRAYGNSSVATNKRNELLNNLKQQISLQNQNLKQLQSDRIILKRQEMEYYRKGNTVPSTLKDRIKYNAENIDKTKGYIENLQNNYRNTQNQYDDIINRLKKLE</sequence>
<keyword evidence="2" id="KW-0732">Signal</keyword>
<dbReference type="AlphaFoldDB" id="A0A833PEF5"/>
<proteinExistence type="predicted"/>
<accession>A0A833PEF5</accession>
<comment type="caution">
    <text evidence="3">The sequence shown here is derived from an EMBL/GenBank/DDBJ whole genome shotgun (WGS) entry which is preliminary data.</text>
</comment>
<name>A0A833PEF5_ACIBZ</name>
<feature type="coiled-coil region" evidence="1">
    <location>
        <begin position="181"/>
        <end position="208"/>
    </location>
</feature>
<dbReference type="Proteomes" id="UP000490535">
    <property type="component" value="Unassembled WGS sequence"/>
</dbReference>
<protein>
    <submittedName>
        <fullName evidence="3">Uncharacterized protein</fullName>
    </submittedName>
</protein>